<dbReference type="Ensembl" id="ENSSSCT00015049644.1">
    <property type="protein sequence ID" value="ENSSSCP00015019784.1"/>
    <property type="gene ID" value="ENSSSCG00015037358.1"/>
</dbReference>
<dbReference type="Proteomes" id="UP000694722">
    <property type="component" value="Unplaced"/>
</dbReference>
<keyword evidence="4" id="KW-0807">Transducer</keyword>
<dbReference type="Ensembl" id="ENSSSCT00040024908.1">
    <property type="protein sequence ID" value="ENSSSCP00040010557.1"/>
    <property type="gene ID" value="ENSSSCG00040018439.1"/>
</dbReference>
<dbReference type="Proteomes" id="UP000694728">
    <property type="component" value="Unplaced"/>
</dbReference>
<dbReference type="PANTHER" id="PTHR26451">
    <property type="entry name" value="G_PROTEIN_RECEP_F1_2 DOMAIN-CONTAINING PROTEIN"/>
    <property type="match status" value="1"/>
</dbReference>
<evidence type="ECO:0000256" key="4">
    <source>
        <dbReference type="ARBA" id="ARBA00023040"/>
    </source>
</evidence>
<dbReference type="Ensembl" id="ENSSSCT00055030806.1">
    <property type="protein sequence ID" value="ENSSSCP00055024529.1"/>
    <property type="gene ID" value="ENSSSCG00055015656.1"/>
</dbReference>
<dbReference type="GO" id="GO:0016020">
    <property type="term" value="C:membrane"/>
    <property type="evidence" value="ECO:0007669"/>
    <property type="project" value="UniProtKB-SubCell"/>
</dbReference>
<keyword evidence="4" id="KW-0675">Receptor</keyword>
<dbReference type="Proteomes" id="UP000694725">
    <property type="component" value="Unplaced"/>
</dbReference>
<evidence type="ECO:0000313" key="8">
    <source>
        <dbReference type="Ensembl" id="ENSSSCP00030043144.1"/>
    </source>
</evidence>
<dbReference type="Ensembl" id="ENSSSCT00050024922.1">
    <property type="protein sequence ID" value="ENSSSCP00050010405.1"/>
    <property type="gene ID" value="ENSSSCG00050018393.1"/>
</dbReference>
<organism evidence="8 9">
    <name type="scientific">Sus scrofa</name>
    <name type="common">Pig</name>
    <dbReference type="NCBI Taxonomy" id="9823"/>
    <lineage>
        <taxon>Eukaryota</taxon>
        <taxon>Metazoa</taxon>
        <taxon>Chordata</taxon>
        <taxon>Craniata</taxon>
        <taxon>Vertebrata</taxon>
        <taxon>Euteleostomi</taxon>
        <taxon>Mammalia</taxon>
        <taxon>Eutheria</taxon>
        <taxon>Laurasiatheria</taxon>
        <taxon>Artiodactyla</taxon>
        <taxon>Suina</taxon>
        <taxon>Suidae</taxon>
        <taxon>Sus</taxon>
    </lineage>
</organism>
<dbReference type="InterPro" id="IPR052921">
    <property type="entry name" value="GPCR1_Superfamily_Member"/>
</dbReference>
<evidence type="ECO:0000256" key="2">
    <source>
        <dbReference type="ARBA" id="ARBA00022692"/>
    </source>
</evidence>
<evidence type="ECO:0000256" key="6">
    <source>
        <dbReference type="SAM" id="Phobius"/>
    </source>
</evidence>
<name>A0A8D0XV98_PIG</name>
<dbReference type="CDD" id="cd00637">
    <property type="entry name" value="7tm_classA_rhodopsin-like"/>
    <property type="match status" value="1"/>
</dbReference>
<dbReference type="Proteomes" id="UP000694571">
    <property type="component" value="Unplaced"/>
</dbReference>
<sequence length="204" mass="22660">MGVQLALCPLGTTIWPASNQLIREPPCMPQGARNVSLSLRDLRVPDSMLHWLFLPSTLLAAATLALSPLLLVNILWSQRLQQDPHYLLLANILLSDLAYVVFHMLISSSNLSSWALGHIACAVLSDAIFAAYTSTILSFMATMLHTYLAVAYALHYFSFMSCEAAHKVVALIWLVAGFFPTFLIWVKSRRMPGWWNEGPHASCC</sequence>
<evidence type="ECO:0000256" key="3">
    <source>
        <dbReference type="ARBA" id="ARBA00022989"/>
    </source>
</evidence>
<keyword evidence="4" id="KW-0297">G-protein coupled receptor</keyword>
<accession>A0A8D0XV98</accession>
<feature type="transmembrane region" description="Helical" evidence="6">
    <location>
        <begin position="48"/>
        <end position="74"/>
    </location>
</feature>
<dbReference type="GO" id="GO:0004930">
    <property type="term" value="F:G protein-coupled receptor activity"/>
    <property type="evidence" value="ECO:0007669"/>
    <property type="project" value="UniProtKB-KW"/>
</dbReference>
<dbReference type="AlphaFoldDB" id="A0A8D0XV98"/>
<dbReference type="Pfam" id="PF00001">
    <property type="entry name" value="7tm_1"/>
    <property type="match status" value="1"/>
</dbReference>
<keyword evidence="5 6" id="KW-0472">Membrane</keyword>
<evidence type="ECO:0000256" key="5">
    <source>
        <dbReference type="ARBA" id="ARBA00023136"/>
    </source>
</evidence>
<feature type="transmembrane region" description="Helical" evidence="6">
    <location>
        <begin position="86"/>
        <end position="106"/>
    </location>
</feature>
<dbReference type="Ensembl" id="ENSSSCT00045064068.1">
    <property type="protein sequence ID" value="ENSSSCP00045045230.1"/>
    <property type="gene ID" value="ENSSSCG00045037164.1"/>
</dbReference>
<dbReference type="Ensembl" id="ENSSSCT00065009640.1">
    <property type="protein sequence ID" value="ENSSSCP00065004013.1"/>
    <property type="gene ID" value="ENSSSCG00065007202.1"/>
</dbReference>
<dbReference type="SUPFAM" id="SSF81321">
    <property type="entry name" value="Family A G protein-coupled receptor-like"/>
    <property type="match status" value="1"/>
</dbReference>
<dbReference type="PANTHER" id="PTHR26451:SF928">
    <property type="entry name" value="G-PROTEIN COUPLED RECEPTOR 148-RELATED"/>
    <property type="match status" value="1"/>
</dbReference>
<comment type="subcellular location">
    <subcellularLocation>
        <location evidence="1">Membrane</location>
    </subcellularLocation>
</comment>
<protein>
    <recommendedName>
        <fullName evidence="7">G-protein coupled receptors family 1 profile domain-containing protein</fullName>
    </recommendedName>
</protein>
<feature type="domain" description="G-protein coupled receptors family 1 profile" evidence="7">
    <location>
        <begin position="66"/>
        <end position="204"/>
    </location>
</feature>
<evidence type="ECO:0000256" key="1">
    <source>
        <dbReference type="ARBA" id="ARBA00004370"/>
    </source>
</evidence>
<dbReference type="Proteomes" id="UP000694724">
    <property type="component" value="Unplaced"/>
</dbReference>
<evidence type="ECO:0000313" key="9">
    <source>
        <dbReference type="Proteomes" id="UP000694570"/>
    </source>
</evidence>
<keyword evidence="2 6" id="KW-0812">Transmembrane</keyword>
<keyword evidence="3 6" id="KW-1133">Transmembrane helix</keyword>
<dbReference type="InterPro" id="IPR017452">
    <property type="entry name" value="GPCR_Rhodpsn_7TM"/>
</dbReference>
<dbReference type="Proteomes" id="UP000694726">
    <property type="component" value="Unplaced"/>
</dbReference>
<evidence type="ECO:0000259" key="7">
    <source>
        <dbReference type="PROSITE" id="PS50262"/>
    </source>
</evidence>
<dbReference type="InterPro" id="IPR000276">
    <property type="entry name" value="GPCR_Rhodpsn"/>
</dbReference>
<proteinExistence type="predicted"/>
<dbReference type="Ensembl" id="ENSSSCT00030093677.1">
    <property type="protein sequence ID" value="ENSSSCP00030043144.1"/>
    <property type="gene ID" value="ENSSSCG00030067044.1"/>
</dbReference>
<dbReference type="Proteomes" id="UP000694570">
    <property type="component" value="Unplaced"/>
</dbReference>
<dbReference type="Gene3D" id="1.20.1070.10">
    <property type="entry name" value="Rhodopsin 7-helix transmembrane proteins"/>
    <property type="match status" value="1"/>
</dbReference>
<feature type="transmembrane region" description="Helical" evidence="6">
    <location>
        <begin position="164"/>
        <end position="186"/>
    </location>
</feature>
<dbReference type="PROSITE" id="PS50262">
    <property type="entry name" value="G_PROTEIN_RECEP_F1_2"/>
    <property type="match status" value="1"/>
</dbReference>
<reference evidence="8" key="1">
    <citation type="submission" date="2025-05" db="UniProtKB">
        <authorList>
            <consortium name="Ensembl"/>
        </authorList>
    </citation>
    <scope>IDENTIFICATION</scope>
</reference>